<feature type="compositionally biased region" description="Polar residues" evidence="1">
    <location>
        <begin position="541"/>
        <end position="551"/>
    </location>
</feature>
<feature type="region of interest" description="Disordered" evidence="1">
    <location>
        <begin position="408"/>
        <end position="445"/>
    </location>
</feature>
<dbReference type="eggNOG" id="ENOG502SE9M">
    <property type="taxonomic scope" value="Eukaryota"/>
</dbReference>
<feature type="compositionally biased region" description="Basic and acidic residues" evidence="1">
    <location>
        <begin position="429"/>
        <end position="438"/>
    </location>
</feature>
<feature type="compositionally biased region" description="Low complexity" evidence="1">
    <location>
        <begin position="1"/>
        <end position="19"/>
    </location>
</feature>
<feature type="compositionally biased region" description="Basic and acidic residues" evidence="1">
    <location>
        <begin position="46"/>
        <end position="56"/>
    </location>
</feature>
<organism evidence="2 3">
    <name type="scientific">Glarea lozoyensis (strain ATCC 20868 / MF5171)</name>
    <dbReference type="NCBI Taxonomy" id="1116229"/>
    <lineage>
        <taxon>Eukaryota</taxon>
        <taxon>Fungi</taxon>
        <taxon>Dikarya</taxon>
        <taxon>Ascomycota</taxon>
        <taxon>Pezizomycotina</taxon>
        <taxon>Leotiomycetes</taxon>
        <taxon>Helotiales</taxon>
        <taxon>Helotiaceae</taxon>
        <taxon>Glarea</taxon>
    </lineage>
</organism>
<feature type="region of interest" description="Disordered" evidence="1">
    <location>
        <begin position="1040"/>
        <end position="1062"/>
    </location>
</feature>
<feature type="compositionally biased region" description="Polar residues" evidence="1">
    <location>
        <begin position="146"/>
        <end position="158"/>
    </location>
</feature>
<dbReference type="EMBL" id="KE145352">
    <property type="protein sequence ID" value="EPE36921.1"/>
    <property type="molecule type" value="Genomic_DNA"/>
</dbReference>
<feature type="compositionally biased region" description="Polar residues" evidence="1">
    <location>
        <begin position="74"/>
        <end position="95"/>
    </location>
</feature>
<dbReference type="KEGG" id="glz:GLAREA_09084"/>
<dbReference type="RefSeq" id="XP_008076236.1">
    <property type="nucleotide sequence ID" value="XM_008078045.1"/>
</dbReference>
<dbReference type="GeneID" id="19468132"/>
<evidence type="ECO:0000313" key="3">
    <source>
        <dbReference type="Proteomes" id="UP000016922"/>
    </source>
</evidence>
<feature type="region of interest" description="Disordered" evidence="1">
    <location>
        <begin position="532"/>
        <end position="569"/>
    </location>
</feature>
<reference evidence="2 3" key="1">
    <citation type="journal article" date="2013" name="BMC Genomics">
        <title>Genomics-driven discovery of the pneumocandin biosynthetic gene cluster in the fungus Glarea lozoyensis.</title>
        <authorList>
            <person name="Chen L."/>
            <person name="Yue Q."/>
            <person name="Zhang X."/>
            <person name="Xiang M."/>
            <person name="Wang C."/>
            <person name="Li S."/>
            <person name="Che Y."/>
            <person name="Ortiz-Lopez F.J."/>
            <person name="Bills G.F."/>
            <person name="Liu X."/>
            <person name="An Z."/>
        </authorList>
    </citation>
    <scope>NUCLEOTIDE SEQUENCE [LARGE SCALE GENOMIC DNA]</scope>
    <source>
        <strain evidence="3">ATCC 20868 / MF5171</strain>
    </source>
</reference>
<feature type="region of interest" description="Disordered" evidence="1">
    <location>
        <begin position="958"/>
        <end position="977"/>
    </location>
</feature>
<name>S3DYB7_GLAL2</name>
<accession>S3DYB7</accession>
<dbReference type="AlphaFoldDB" id="S3DYB7"/>
<dbReference type="OMA" id="AMGSRRM"/>
<feature type="region of interest" description="Disordered" evidence="1">
    <location>
        <begin position="1"/>
        <end position="158"/>
    </location>
</feature>
<gene>
    <name evidence="2" type="ORF">GLAREA_09084</name>
</gene>
<evidence type="ECO:0000313" key="2">
    <source>
        <dbReference type="EMBL" id="EPE36921.1"/>
    </source>
</evidence>
<dbReference type="OrthoDB" id="206201at2759"/>
<keyword evidence="3" id="KW-1185">Reference proteome</keyword>
<sequence>MFRRSSSSKLSRSKSTSSAHSKHEAMNPHIARQHAHVAAQLAYTRAQERSSTDMGHRRIQSRTRNEGGSWERQPYSQQPEYSTNGEHVVKRQQSVRFAGPNAVPKKPSHNNRASQGPIQHRASTSTLRPVAMTTSAPVPAIYRPPSRSSSIGRTSMGNPTAESFATALQAYDEYYTQESEIPSTPSSYRRLRKSKSMFSPLKAAPHVFYSNGTPDRDTCSSFTNRESMTEASQTPAQQGKLRAPKSMSFLRGGPGGGIRHSNDEAVQMARDRFFQQATQERLRSQPSFIFRSRTQKSEKGFRKSVRSSSGNSDALLVGYASQEISQKDSKLRDKARKASKTLKLTFKRVFGRSKEEPVAVPNQQVDARETHVRHHSGGPDVVEDTFVGVPYPEDQELSRVMSRVPSLHKPGSAEYLQSQVGSVRSARSGKSEQSDDGSRVTSWTSTAVNTINSQALKTLSEREQQRLSIINENGTHNSSSSFKGGARSRLSAYPTFNSQNRNSTEVLNPLPQPPTVDSARVYSALMKRLDENSPKAVPPLSTRSSVDSMQTAKYAPRRSASVKRGRQPQKYPTIRHVPYEDSIDESEANKENYHHGHHWVKSDSVHAARAENIFGFTGEHTHQWVPADPLREARMRSEDADDVFYGGEAPADHNLGRAISNARRSIVSIDQPSNTTTFYTVPEENGRTPQELAILNEPVIVEPKRIRESRSTFFGGTSITVSKTTSPYRRALAERQSSVKNPNTEAQATCASNINNPLLPGSDNISTVVDHVENPVASKADTESLYSRTTSGHAMAANSALSLLINEQQTKSETDSLRNSNTGDAVIIDRKTYRPSMPASISSHHSKNSSIGSNEWKSWMSSEVAKLERAKDTRVSRPYVNYALPTMPKSFPVGHVRENAQYDDEEVQLAERKAVAVKLPLGMVHPQNINIQQPPHPKPILKKASQVSLNENHDPRHFSTSNIHIPLPPPIPARSPLRSKQSRASLRSVHTITPGNSIVKASSVTGRNVLHKKYHSSATLRSVKSFHSTETPAKLVKKSGRLTPGVVGGPSPGFVDGSTGSVTPRRYCDGAGRWSEEDMNVQGRDEEDVYSIDGAGLLGPDMCIGMGLSMGELSESDAQAVGSRKMVELFLSSRRRRIGGSEEDGSGGGGGGAFL</sequence>
<dbReference type="HOGENOM" id="CLU_010151_0_0_1"/>
<evidence type="ECO:0000256" key="1">
    <source>
        <dbReference type="SAM" id="MobiDB-lite"/>
    </source>
</evidence>
<feature type="compositionally biased region" description="Polar residues" evidence="1">
    <location>
        <begin position="110"/>
        <end position="136"/>
    </location>
</feature>
<proteinExistence type="predicted"/>
<protein>
    <submittedName>
        <fullName evidence="2">Uncharacterized protein</fullName>
    </submittedName>
</protein>
<dbReference type="Proteomes" id="UP000016922">
    <property type="component" value="Unassembled WGS sequence"/>
</dbReference>